<dbReference type="RefSeq" id="WP_282356408.1">
    <property type="nucleotide sequence ID" value="NZ_JASBQV010000012.1"/>
</dbReference>
<accession>A0ABT6R2L9</accession>
<keyword evidence="3" id="KW-1185">Reference proteome</keyword>
<proteinExistence type="predicted"/>
<gene>
    <name evidence="2" type="ORF">QK289_09180</name>
</gene>
<feature type="transmembrane region" description="Helical" evidence="1">
    <location>
        <begin position="46"/>
        <end position="63"/>
    </location>
</feature>
<keyword evidence="1" id="KW-0812">Transmembrane</keyword>
<keyword evidence="1" id="KW-0472">Membrane</keyword>
<evidence type="ECO:0000313" key="2">
    <source>
        <dbReference type="EMBL" id="MDI3235177.1"/>
    </source>
</evidence>
<dbReference type="Proteomes" id="UP001243286">
    <property type="component" value="Unassembled WGS sequence"/>
</dbReference>
<evidence type="ECO:0000313" key="3">
    <source>
        <dbReference type="Proteomes" id="UP001243286"/>
    </source>
</evidence>
<keyword evidence="1" id="KW-1133">Transmembrane helix</keyword>
<feature type="transmembrane region" description="Helical" evidence="1">
    <location>
        <begin position="15"/>
        <end position="34"/>
    </location>
</feature>
<name>A0ABT6R2L9_9BACL</name>
<comment type="caution">
    <text evidence="2">The sequence shown here is derived from an EMBL/GenBank/DDBJ whole genome shotgun (WGS) entry which is preliminary data.</text>
</comment>
<protein>
    <submittedName>
        <fullName evidence="2">Uncharacterized protein</fullName>
    </submittedName>
</protein>
<reference evidence="2 3" key="1">
    <citation type="submission" date="2023-04" db="EMBL/GenBank/DDBJ databases">
        <title>Antarctic isolates genomes.</title>
        <authorList>
            <person name="Dimov S.G."/>
        </authorList>
    </citation>
    <scope>NUCLEOTIDE SEQUENCE [LARGE SCALE GENOMIC DNA]</scope>
    <source>
        <strain evidence="2 3">AL19</strain>
    </source>
</reference>
<sequence>MFEPKREFITTSETILFVSSFFMWIYIAQTFVFIDSFQSLFFPQSWWLMLPITTFLLFLRSFIGRRVDLSFGWNDDEKVESDQKRS</sequence>
<evidence type="ECO:0000256" key="1">
    <source>
        <dbReference type="SAM" id="Phobius"/>
    </source>
</evidence>
<organism evidence="2 3">
    <name type="scientific">Exiguobacterium antarcticum</name>
    <dbReference type="NCBI Taxonomy" id="132920"/>
    <lineage>
        <taxon>Bacteria</taxon>
        <taxon>Bacillati</taxon>
        <taxon>Bacillota</taxon>
        <taxon>Bacilli</taxon>
        <taxon>Bacillales</taxon>
        <taxon>Bacillales Family XII. Incertae Sedis</taxon>
        <taxon>Exiguobacterium</taxon>
    </lineage>
</organism>
<dbReference type="EMBL" id="JASBQV010000012">
    <property type="protein sequence ID" value="MDI3235177.1"/>
    <property type="molecule type" value="Genomic_DNA"/>
</dbReference>